<dbReference type="PROSITE" id="PS50929">
    <property type="entry name" value="ABC_TM1F"/>
    <property type="match status" value="2"/>
</dbReference>
<dbReference type="PANTHER" id="PTHR24223:SF362">
    <property type="entry name" value="ABC TRANSPORTER C FAMILY MEMBER 4"/>
    <property type="match status" value="1"/>
</dbReference>
<organism evidence="16 17">
    <name type="scientific">Herrania umbratica</name>
    <dbReference type="NCBI Taxonomy" id="108875"/>
    <lineage>
        <taxon>Eukaryota</taxon>
        <taxon>Viridiplantae</taxon>
        <taxon>Streptophyta</taxon>
        <taxon>Embryophyta</taxon>
        <taxon>Tracheophyta</taxon>
        <taxon>Spermatophyta</taxon>
        <taxon>Magnoliopsida</taxon>
        <taxon>eudicotyledons</taxon>
        <taxon>Gunneridae</taxon>
        <taxon>Pentapetalae</taxon>
        <taxon>rosids</taxon>
        <taxon>malvids</taxon>
        <taxon>Malvales</taxon>
        <taxon>Malvaceae</taxon>
        <taxon>Byttnerioideae</taxon>
        <taxon>Herrania</taxon>
    </lineage>
</organism>
<dbReference type="Pfam" id="PF00664">
    <property type="entry name" value="ABC_membrane"/>
    <property type="match status" value="2"/>
</dbReference>
<keyword evidence="10 13" id="KW-1133">Transmembrane helix</keyword>
<dbReference type="PANTHER" id="PTHR24223">
    <property type="entry name" value="ATP-BINDING CASSETTE SUB-FAMILY C"/>
    <property type="match status" value="1"/>
</dbReference>
<dbReference type="GO" id="GO:0008559">
    <property type="term" value="F:ABC-type xenobiotic transporter activity"/>
    <property type="evidence" value="ECO:0007669"/>
    <property type="project" value="UniProtKB-EC"/>
</dbReference>
<feature type="transmembrane region" description="Helical" evidence="13">
    <location>
        <begin position="367"/>
        <end position="384"/>
    </location>
</feature>
<evidence type="ECO:0000256" key="6">
    <source>
        <dbReference type="ARBA" id="ARBA00022737"/>
    </source>
</evidence>
<evidence type="ECO:0000256" key="1">
    <source>
        <dbReference type="ARBA" id="ARBA00004141"/>
    </source>
</evidence>
<reference evidence="17 18" key="1">
    <citation type="submission" date="2025-04" db="UniProtKB">
        <authorList>
            <consortium name="RefSeq"/>
        </authorList>
    </citation>
    <scope>IDENTIFICATION</scope>
    <source>
        <tissue evidence="17 18">Leaf</tissue>
    </source>
</reference>
<feature type="transmembrane region" description="Helical" evidence="13">
    <location>
        <begin position="1084"/>
        <end position="1102"/>
    </location>
</feature>
<accession>A0A6J0ZZB4</accession>
<feature type="domain" description="ABC transporter" evidence="14">
    <location>
        <begin position="644"/>
        <end position="867"/>
    </location>
</feature>
<dbReference type="InterPro" id="IPR044726">
    <property type="entry name" value="ABCC_6TM_D2"/>
</dbReference>
<evidence type="ECO:0000256" key="4">
    <source>
        <dbReference type="ARBA" id="ARBA00022448"/>
    </source>
</evidence>
<evidence type="ECO:0000259" key="14">
    <source>
        <dbReference type="PROSITE" id="PS50893"/>
    </source>
</evidence>
<dbReference type="PROSITE" id="PS50893">
    <property type="entry name" value="ABC_TRANSPORTER_2"/>
    <property type="match status" value="2"/>
</dbReference>
<dbReference type="FunFam" id="3.40.50.300:FF:000169">
    <property type="entry name" value="ABC transporter C family member 3"/>
    <property type="match status" value="1"/>
</dbReference>
<evidence type="ECO:0000256" key="8">
    <source>
        <dbReference type="ARBA" id="ARBA00022840"/>
    </source>
</evidence>
<dbReference type="GO" id="GO:0016887">
    <property type="term" value="F:ATP hydrolysis activity"/>
    <property type="evidence" value="ECO:0007669"/>
    <property type="project" value="InterPro"/>
</dbReference>
<evidence type="ECO:0000256" key="12">
    <source>
        <dbReference type="ARBA" id="ARBA00034018"/>
    </source>
</evidence>
<feature type="transmembrane region" description="Helical" evidence="13">
    <location>
        <begin position="132"/>
        <end position="151"/>
    </location>
</feature>
<feature type="transmembrane region" description="Helical" evidence="13">
    <location>
        <begin position="1210"/>
        <end position="1228"/>
    </location>
</feature>
<feature type="transmembrane region" description="Helical" evidence="13">
    <location>
        <begin position="199"/>
        <end position="219"/>
    </location>
</feature>
<dbReference type="GO" id="GO:0005524">
    <property type="term" value="F:ATP binding"/>
    <property type="evidence" value="ECO:0007669"/>
    <property type="project" value="UniProtKB-KW"/>
</dbReference>
<dbReference type="InterPro" id="IPR036640">
    <property type="entry name" value="ABC1_TM_sf"/>
</dbReference>
<dbReference type="Proteomes" id="UP000504621">
    <property type="component" value="Unplaced"/>
</dbReference>
<dbReference type="OrthoDB" id="6500128at2759"/>
<dbReference type="CDD" id="cd03244">
    <property type="entry name" value="ABCC_MRP_domain2"/>
    <property type="match status" value="1"/>
</dbReference>
<dbReference type="GeneID" id="110413518"/>
<name>A0A6J0ZZB4_9ROSI</name>
<keyword evidence="6" id="KW-0677">Repeat</keyword>
<evidence type="ECO:0000256" key="13">
    <source>
        <dbReference type="SAM" id="Phobius"/>
    </source>
</evidence>
<evidence type="ECO:0000256" key="7">
    <source>
        <dbReference type="ARBA" id="ARBA00022741"/>
    </source>
</evidence>
<keyword evidence="4" id="KW-0813">Transport</keyword>
<dbReference type="Gene3D" id="1.20.1560.10">
    <property type="entry name" value="ABC transporter type 1, transmembrane domain"/>
    <property type="match status" value="2"/>
</dbReference>
<dbReference type="Gene3D" id="3.40.50.300">
    <property type="entry name" value="P-loop containing nucleotide triphosphate hydrolases"/>
    <property type="match status" value="2"/>
</dbReference>
<keyword evidence="11 13" id="KW-0472">Membrane</keyword>
<evidence type="ECO:0000256" key="9">
    <source>
        <dbReference type="ARBA" id="ARBA00022967"/>
    </source>
</evidence>
<feature type="transmembrane region" description="Helical" evidence="13">
    <location>
        <begin position="945"/>
        <end position="971"/>
    </location>
</feature>
<dbReference type="InterPro" id="IPR011527">
    <property type="entry name" value="ABC1_TM_dom"/>
</dbReference>
<dbReference type="FunFam" id="1.20.1560.10:FF:000003">
    <property type="entry name" value="ABC transporter C family member 10"/>
    <property type="match status" value="1"/>
</dbReference>
<comment type="catalytic activity">
    <reaction evidence="12">
        <text>ATP + H2O + xenobioticSide 1 = ADP + phosphate + xenobioticSide 2.</text>
        <dbReference type="EC" id="7.6.2.2"/>
    </reaction>
</comment>
<keyword evidence="5 13" id="KW-0812">Transmembrane</keyword>
<gene>
    <name evidence="17 18" type="primary">LOC110413518</name>
</gene>
<dbReference type="RefSeq" id="XP_021280036.1">
    <property type="nucleotide sequence ID" value="XM_021424361.1"/>
</dbReference>
<proteinExistence type="inferred from homology"/>
<feature type="transmembrane region" description="Helical" evidence="13">
    <location>
        <begin position="1058"/>
        <end position="1078"/>
    </location>
</feature>
<feature type="transmembrane region" description="Helical" evidence="13">
    <location>
        <begin position="991"/>
        <end position="1015"/>
    </location>
</feature>
<feature type="transmembrane region" description="Helical" evidence="13">
    <location>
        <begin position="329"/>
        <end position="347"/>
    </location>
</feature>
<protein>
    <recommendedName>
        <fullName evidence="3">ABC-type xenobiotic transporter</fullName>
        <ecNumber evidence="3">7.6.2.2</ecNumber>
    </recommendedName>
</protein>
<keyword evidence="9" id="KW-1278">Translocase</keyword>
<feature type="transmembrane region" description="Helical" evidence="13">
    <location>
        <begin position="44"/>
        <end position="66"/>
    </location>
</feature>
<dbReference type="InterPro" id="IPR017871">
    <property type="entry name" value="ABC_transporter-like_CS"/>
</dbReference>
<feature type="domain" description="ABC transporter" evidence="14">
    <location>
        <begin position="1267"/>
        <end position="1501"/>
    </location>
</feature>
<feature type="domain" description="ABC transmembrane type-1" evidence="15">
    <location>
        <begin position="330"/>
        <end position="610"/>
    </location>
</feature>
<dbReference type="InterPro" id="IPR044746">
    <property type="entry name" value="ABCC_6TM_D1"/>
</dbReference>
<dbReference type="InterPro" id="IPR027417">
    <property type="entry name" value="P-loop_NTPase"/>
</dbReference>
<evidence type="ECO:0000256" key="3">
    <source>
        <dbReference type="ARBA" id="ARBA00012191"/>
    </source>
</evidence>
<evidence type="ECO:0000256" key="2">
    <source>
        <dbReference type="ARBA" id="ARBA00009726"/>
    </source>
</evidence>
<dbReference type="SMART" id="SM00382">
    <property type="entry name" value="AAA"/>
    <property type="match status" value="2"/>
</dbReference>
<evidence type="ECO:0000256" key="11">
    <source>
        <dbReference type="ARBA" id="ARBA00023136"/>
    </source>
</evidence>
<feature type="transmembrane region" description="Helical" evidence="13">
    <location>
        <begin position="1178"/>
        <end position="1198"/>
    </location>
</feature>
<feature type="transmembrane region" description="Helical" evidence="13">
    <location>
        <begin position="166"/>
        <end position="187"/>
    </location>
</feature>
<dbReference type="CDD" id="cd18580">
    <property type="entry name" value="ABC_6TM_ABCC_D2"/>
    <property type="match status" value="1"/>
</dbReference>
<sequence length="1509" mass="169623">MSSATWITSLSCSTSVIQSSRETSIPVVFQWLRFIFLSPCPQRALFSAVDLLFLLTLLCFAVHKLYSRFAGNNHGSSDIDKPLIRTNRVLPRTTMWFKLSWILTVVLALCYTIICILTFCRSSQKPLKQFDGIFWLVQAITHAVIAILIIHEKRFEAVNHPLSLRIYWIANFVIISLFTASGIIRMVSVETNQDQNLRLDDIVSLISFPLSVVFLVVAIRGSTGITVTREPEAAMDEEETKSYEPLLSKSKVSGFASASVISKAFWLWMNPLLRKGYKSPLKIDEVPSLSPEHRAEKMSKLFEVNWPKPHEKSEHPVRTTLLRCFWKEIAFTAFLAIVRLCVMYVGPVLIQSFVDYTAGKRSSAYEGYYLILILLAAKFVEVLSTHQFNFNSQKLGMLIRCTLITSLYKKGLKLTCSARQAHGVGQIVNYMAVDAQQLSDMMLQLHSIWLTPLQVAVALVLLYRYLGASMVTAVLGLLGVLVFVVMGTRRNNRFQFNVMKNRDLRMKATNEMLNYMRVIKFQAWEEHFNKRIQSFRETEFGWLSKFLYSISGNIIVMWSTPLLISTLTFGTALFLGVRLDAGVVFTTTTIFKILQEPIRAFPQSMISLSQAMISLGRLDTFMMSKELVDSSVERQEGCDGGIAVEVKNGVFSWDDEYGEEVLKKISLEVKKGELTAIVGTVGSGKSSLLASILGEMHKISGKVKLCGTTAYVAQTSWIQNGTIQENILFGLPMNREKYREVIRVCCLEKDLEMMEFGDQTEIGERGINLSGGQKQRVQLARAVYQDCDIYLLDDVFSAVDAHTGTDIFKECVRGALKDKTILLVTHQVDFLHNVDLILVMRDGMIVQSGKYNNLLDSGMDFGALVAAHETAMELVEAGNTMPGENSPKTSKSALGVFNLGGANGQTRSQDHPKTDNGDSRLIKDEERETGKVSLHVYKMYCTEAFGWWGVAAALLLSLSWQASLMAGDYWLSYETSAEHAILFNPSRFISVYAIIAAVSVVLIVFRAFFVTLMGLKTAQIFFRHILQSILHAPMSFFDTTPSGRILSRASTDQTNVDIFVPFIMGITIAMYITLLSIFIITCQYAWPTIFLIIPLAWLNYWYRGYYLASSRELTRLDSITKAPVIHHFSESISGVMTIRAFRKEDEFCQENVNRVNSNLRLDFHNNGSNEWLGFRLELIGSVVLCLSTMFMILLPSSIVKPENVGLSLSYGLSLNSVLFWAIYMSCFVENRMVSVERIKQFSNIQPEAAWHIEDRLPPPNWPAHGNVELKDLQVRYRPSTPLVLKGITLSIKGGEKIGVVGRTGSGKSTLIQVFFRLVEPTGGRIIIDGIDICMLGLHDLRSRFGIIPQEPVLFEGTVRSNIDPVGQFSDEEIWKSLERCQLKDVVASKPDKLDSLVVDNGDNWSVGQRQLLCLGRVMLKHSRLLFMDEATASVDSQTDAIIQRIIREDFAACTIISIAHRIPTVMDCDRVLVVDAGRAKEFDKPSRLLERPTLFAALVQEYANRSAGL</sequence>
<evidence type="ECO:0000313" key="16">
    <source>
        <dbReference type="Proteomes" id="UP000504621"/>
    </source>
</evidence>
<evidence type="ECO:0000256" key="5">
    <source>
        <dbReference type="ARBA" id="ARBA00022692"/>
    </source>
</evidence>
<dbReference type="FunFam" id="1.20.1560.10:FF:000002">
    <property type="entry name" value="ABC transporter C family member 5"/>
    <property type="match status" value="1"/>
</dbReference>
<dbReference type="Pfam" id="PF00005">
    <property type="entry name" value="ABC_tran"/>
    <property type="match status" value="2"/>
</dbReference>
<keyword evidence="7" id="KW-0547">Nucleotide-binding</keyword>
<feature type="transmembrane region" description="Helical" evidence="13">
    <location>
        <begin position="469"/>
        <end position="487"/>
    </location>
</feature>
<dbReference type="SUPFAM" id="SSF90123">
    <property type="entry name" value="ABC transporter transmembrane region"/>
    <property type="match status" value="2"/>
</dbReference>
<dbReference type="CDD" id="cd03250">
    <property type="entry name" value="ABCC_MRP_domain1"/>
    <property type="match status" value="1"/>
</dbReference>
<feature type="domain" description="ABC transmembrane type-1" evidence="15">
    <location>
        <begin position="951"/>
        <end position="1230"/>
    </location>
</feature>
<dbReference type="GO" id="GO:0016020">
    <property type="term" value="C:membrane"/>
    <property type="evidence" value="ECO:0007669"/>
    <property type="project" value="UniProtKB-SubCell"/>
</dbReference>
<dbReference type="InterPro" id="IPR050173">
    <property type="entry name" value="ABC_transporter_C-like"/>
</dbReference>
<comment type="similarity">
    <text evidence="2">Belongs to the ABC transporter superfamily. ABCC family. Conjugate transporter (TC 3.A.1.208) subfamily.</text>
</comment>
<dbReference type="EC" id="7.6.2.2" evidence="3"/>
<dbReference type="CDD" id="cd18579">
    <property type="entry name" value="ABC_6TM_ABCC_D1"/>
    <property type="match status" value="1"/>
</dbReference>
<dbReference type="PROSITE" id="PS00211">
    <property type="entry name" value="ABC_TRANSPORTER_1"/>
    <property type="match status" value="1"/>
</dbReference>
<dbReference type="FunFam" id="3.40.50.300:FF:001048">
    <property type="entry name" value="ABC transporter C family member 4"/>
    <property type="match status" value="1"/>
</dbReference>
<keyword evidence="16" id="KW-1185">Reference proteome</keyword>
<keyword evidence="8" id="KW-0067">ATP-binding</keyword>
<dbReference type="InterPro" id="IPR003439">
    <property type="entry name" value="ABC_transporter-like_ATP-bd"/>
</dbReference>
<evidence type="ECO:0000256" key="10">
    <source>
        <dbReference type="ARBA" id="ARBA00022989"/>
    </source>
</evidence>
<evidence type="ECO:0000313" key="17">
    <source>
        <dbReference type="RefSeq" id="XP_021280035.1"/>
    </source>
</evidence>
<dbReference type="SUPFAM" id="SSF52540">
    <property type="entry name" value="P-loop containing nucleoside triphosphate hydrolases"/>
    <property type="match status" value="2"/>
</dbReference>
<dbReference type="RefSeq" id="XP_021280035.1">
    <property type="nucleotide sequence ID" value="XM_021424360.1"/>
</dbReference>
<dbReference type="InterPro" id="IPR003593">
    <property type="entry name" value="AAA+_ATPase"/>
</dbReference>
<comment type="subcellular location">
    <subcellularLocation>
        <location evidence="1">Membrane</location>
        <topology evidence="1">Multi-pass membrane protein</topology>
    </subcellularLocation>
</comment>
<evidence type="ECO:0000259" key="15">
    <source>
        <dbReference type="PROSITE" id="PS50929"/>
    </source>
</evidence>
<evidence type="ECO:0000313" key="18">
    <source>
        <dbReference type="RefSeq" id="XP_021280036.1"/>
    </source>
</evidence>
<feature type="transmembrane region" description="Helical" evidence="13">
    <location>
        <begin position="99"/>
        <end position="120"/>
    </location>
</feature>